<gene>
    <name evidence="1" type="ORF">T4E_8112</name>
</gene>
<dbReference type="EMBL" id="JYDU01000040">
    <property type="protein sequence ID" value="KRX96706.1"/>
    <property type="molecule type" value="Genomic_DNA"/>
</dbReference>
<dbReference type="Proteomes" id="UP000054815">
    <property type="component" value="Unassembled WGS sequence"/>
</dbReference>
<comment type="caution">
    <text evidence="1">The sequence shown here is derived from an EMBL/GenBank/DDBJ whole genome shotgun (WGS) entry which is preliminary data.</text>
</comment>
<sequence>MENTDVSIVNEQRRCVTCLSCLRHHFLHSELQNTFLKSGAERVGLSAWSKNQSALSVGCR</sequence>
<organism evidence="1 2">
    <name type="scientific">Trichinella pseudospiralis</name>
    <name type="common">Parasitic roundworm</name>
    <dbReference type="NCBI Taxonomy" id="6337"/>
    <lineage>
        <taxon>Eukaryota</taxon>
        <taxon>Metazoa</taxon>
        <taxon>Ecdysozoa</taxon>
        <taxon>Nematoda</taxon>
        <taxon>Enoplea</taxon>
        <taxon>Dorylaimia</taxon>
        <taxon>Trichinellida</taxon>
        <taxon>Trichinellidae</taxon>
        <taxon>Trichinella</taxon>
    </lineage>
</organism>
<evidence type="ECO:0000313" key="2">
    <source>
        <dbReference type="Proteomes" id="UP000054815"/>
    </source>
</evidence>
<protein>
    <submittedName>
        <fullName evidence="1">Uncharacterized protein</fullName>
    </submittedName>
</protein>
<evidence type="ECO:0000313" key="1">
    <source>
        <dbReference type="EMBL" id="KRX96706.1"/>
    </source>
</evidence>
<reference evidence="1 2" key="1">
    <citation type="submission" date="2015-01" db="EMBL/GenBank/DDBJ databases">
        <title>Evolution of Trichinella species and genotypes.</title>
        <authorList>
            <person name="Korhonen P.K."/>
            <person name="Edoardo P."/>
            <person name="Giuseppe L.R."/>
            <person name="Gasser R.B."/>
        </authorList>
    </citation>
    <scope>NUCLEOTIDE SEQUENCE [LARGE SCALE GENOMIC DNA]</scope>
    <source>
        <strain evidence="1">ISS141</strain>
    </source>
</reference>
<dbReference type="AlphaFoldDB" id="A0A0V0Y9Q5"/>
<name>A0A0V0Y9Q5_TRIPS</name>
<proteinExistence type="predicted"/>
<accession>A0A0V0Y9Q5</accession>